<keyword evidence="1" id="KW-0472">Membrane</keyword>
<evidence type="ECO:0000256" key="1">
    <source>
        <dbReference type="SAM" id="Phobius"/>
    </source>
</evidence>
<dbReference type="Proteomes" id="UP001642540">
    <property type="component" value="Unassembled WGS sequence"/>
</dbReference>
<gene>
    <name evidence="2" type="ORF">ODALV1_LOCUS26143</name>
</gene>
<evidence type="ECO:0000313" key="3">
    <source>
        <dbReference type="Proteomes" id="UP001642540"/>
    </source>
</evidence>
<keyword evidence="1" id="KW-0812">Transmembrane</keyword>
<proteinExistence type="predicted"/>
<keyword evidence="3" id="KW-1185">Reference proteome</keyword>
<keyword evidence="1" id="KW-1133">Transmembrane helix</keyword>
<sequence length="906" mass="104450">MTCICFTTCLGSTSEILQVLHLSKYPKFSNSDIQDVYRTYDAKTIDFLRKCLKTNKSFQRCLDDEDAYLKRPPKTEQFPTPSNLDEFLRPFADFKCFISVINHREVNSNIQYNPVSIWTPEPADITLKFLQNQPEQKILWTPKGFHKIKHISAVNGTLLCNNSRFMWESKTLQRETFLLSTGLCLGIDLFSYSGQVKPWNCQVDVSLYPIPFDGDASSLNGYPQLFMRNPDGYAANQYFKSMIYSRAPTTPIFVTYDTIQNVPVNKMRYWVVPIIPSLQPSNIAILHALLSDDEETIGKIRSVNAVKISIIPPTDLFIKLGLQIHPISMKEISSVDVLAEHSHASPSEALFWTLEFSLFQTWQVSSETVSLYIEICKNDVNMRTLLNIGTYLANTKLALAYVHLWFSIMKNATIFIDKYNRICHPLTGKILESKLNYDARGVSLQEEKLTIYTPHGRALNIYNTMSALRFVSCGRGKMESMAFVELVNVFDSYVWVFVSISLVVLVPTIQYIADARKSERLVEGRQVTYIFKHWLSLLKVLLEQGDPFPMSLLQSNPVRLMMSCVFLVGIVLSNAYKNTNVYNMIVPREPLPYQRFEELMLNKFTVYSRTGSVDIISNNRIQPLQLFWNGSKSSNKWAGGKPPSATIYKELFTDFYTRQQYKSQSLDSPDNSLQLLRNNYFEAQLHPYLNISVENRLQEITKFGNLSQKINIAPEYRSRFSDLVIKDEEKMLEEFMEQCNKTALILPSFMCQQHKRRLHHLGRRDVFVGKEIYTNPSFSFYLGGLIPPYIVKRLSGMGASGLWEWWTKAIHEGSGLKSYTVNKALRKPTLDGNILVIFALLICGIFVALLCLVIENRKRLYSQAEKGISYVKQWCLTYLKYMQQKRIKMTKGRTNVQKRRSRPRQF</sequence>
<comment type="caution">
    <text evidence="2">The sequence shown here is derived from an EMBL/GenBank/DDBJ whole genome shotgun (WGS) entry which is preliminary data.</text>
</comment>
<accession>A0ABP1RUH9</accession>
<dbReference type="EMBL" id="CAXLJM020000109">
    <property type="protein sequence ID" value="CAL8135793.1"/>
    <property type="molecule type" value="Genomic_DNA"/>
</dbReference>
<organism evidence="2 3">
    <name type="scientific">Orchesella dallaii</name>
    <dbReference type="NCBI Taxonomy" id="48710"/>
    <lineage>
        <taxon>Eukaryota</taxon>
        <taxon>Metazoa</taxon>
        <taxon>Ecdysozoa</taxon>
        <taxon>Arthropoda</taxon>
        <taxon>Hexapoda</taxon>
        <taxon>Collembola</taxon>
        <taxon>Entomobryomorpha</taxon>
        <taxon>Entomobryoidea</taxon>
        <taxon>Orchesellidae</taxon>
        <taxon>Orchesellinae</taxon>
        <taxon>Orchesella</taxon>
    </lineage>
</organism>
<feature type="transmembrane region" description="Helical" evidence="1">
    <location>
        <begin position="834"/>
        <end position="854"/>
    </location>
</feature>
<name>A0ABP1RUH9_9HEXA</name>
<evidence type="ECO:0000313" key="2">
    <source>
        <dbReference type="EMBL" id="CAL8135793.1"/>
    </source>
</evidence>
<protein>
    <submittedName>
        <fullName evidence="2">Uncharacterized protein</fullName>
    </submittedName>
</protein>
<reference evidence="2 3" key="1">
    <citation type="submission" date="2024-08" db="EMBL/GenBank/DDBJ databases">
        <authorList>
            <person name="Cucini C."/>
            <person name="Frati F."/>
        </authorList>
    </citation>
    <scope>NUCLEOTIDE SEQUENCE [LARGE SCALE GENOMIC DNA]</scope>
</reference>